<dbReference type="Pfam" id="PF14995">
    <property type="entry name" value="TMEM107"/>
    <property type="match status" value="1"/>
</dbReference>
<sequence>MPSTRLIPVRFIIMIGHLVILILLLWDRDDSVRACIPWDSMGFSTTQYNTKNIETDSLCIALSSQLRIIFDNIEEYVIDVCPQLHIHFLLILQSCSQLLSQTNDKWLQTNQIMLKQIPNSEAKDETTSPSLRRFLPSSNRLLSSSADSSSLASRRAMFSSFSSFNCRSISELYSISMSSLEDMSRVDTLFFFVFTDNISKFVHFKPQAIDFNTLVIDLILEFCFDDPIQVLFTFLRFLPLMSGHHILITSVFFSTPLFVLNLNISELFL</sequence>
<keyword evidence="1" id="KW-0472">Membrane</keyword>
<reference evidence="2" key="1">
    <citation type="submission" date="2020-11" db="EMBL/GenBank/DDBJ databases">
        <authorList>
            <person name="Tran Van P."/>
        </authorList>
    </citation>
    <scope>NUCLEOTIDE SEQUENCE</scope>
</reference>
<evidence type="ECO:0000313" key="3">
    <source>
        <dbReference type="Proteomes" id="UP000728032"/>
    </source>
</evidence>
<name>A0A7R9QCX8_9ACAR</name>
<dbReference type="EMBL" id="CAJPVJ010000741">
    <property type="protein sequence ID" value="CAG2163290.1"/>
    <property type="molecule type" value="Genomic_DNA"/>
</dbReference>
<dbReference type="Proteomes" id="UP000728032">
    <property type="component" value="Unassembled WGS sequence"/>
</dbReference>
<evidence type="ECO:0000313" key="2">
    <source>
        <dbReference type="EMBL" id="CAD7641016.1"/>
    </source>
</evidence>
<keyword evidence="3" id="KW-1185">Reference proteome</keyword>
<keyword evidence="1" id="KW-1133">Transmembrane helix</keyword>
<evidence type="ECO:0000256" key="1">
    <source>
        <dbReference type="SAM" id="Phobius"/>
    </source>
</evidence>
<feature type="transmembrane region" description="Helical" evidence="1">
    <location>
        <begin position="246"/>
        <end position="264"/>
    </location>
</feature>
<dbReference type="OrthoDB" id="2114471at2759"/>
<keyword evidence="1" id="KW-0812">Transmembrane</keyword>
<accession>A0A7R9QCX8</accession>
<dbReference type="EMBL" id="OC915566">
    <property type="protein sequence ID" value="CAD7641016.1"/>
    <property type="molecule type" value="Genomic_DNA"/>
</dbReference>
<organism evidence="2">
    <name type="scientific">Oppiella nova</name>
    <dbReference type="NCBI Taxonomy" id="334625"/>
    <lineage>
        <taxon>Eukaryota</taxon>
        <taxon>Metazoa</taxon>
        <taxon>Ecdysozoa</taxon>
        <taxon>Arthropoda</taxon>
        <taxon>Chelicerata</taxon>
        <taxon>Arachnida</taxon>
        <taxon>Acari</taxon>
        <taxon>Acariformes</taxon>
        <taxon>Sarcoptiformes</taxon>
        <taxon>Oribatida</taxon>
        <taxon>Brachypylina</taxon>
        <taxon>Oppioidea</taxon>
        <taxon>Oppiidae</taxon>
        <taxon>Oppiella</taxon>
    </lineage>
</organism>
<feature type="transmembrane region" description="Helical" evidence="1">
    <location>
        <begin position="6"/>
        <end position="26"/>
    </location>
</feature>
<dbReference type="AlphaFoldDB" id="A0A7R9QCX8"/>
<gene>
    <name evidence="2" type="ORF">ONB1V03_LOCUS2873</name>
</gene>
<dbReference type="InterPro" id="IPR029248">
    <property type="entry name" value="TMEM107"/>
</dbReference>
<proteinExistence type="predicted"/>
<protein>
    <submittedName>
        <fullName evidence="2">Uncharacterized protein</fullName>
    </submittedName>
</protein>